<dbReference type="Proteomes" id="UP001195483">
    <property type="component" value="Unassembled WGS sequence"/>
</dbReference>
<proteinExistence type="predicted"/>
<sequence>MESTSLASITLSYIYIPATDPAGAAAAVALAEFYEYYSRVFFAPHPFWARLTRLGTYWAVDVIFENRITSYESMFYAKELDCGRYLFGQAWDHLDSNTSFTV</sequence>
<reference evidence="1" key="2">
    <citation type="journal article" date="2021" name="Genome Biol. Evol.">
        <title>Developing a high-quality reference genome for a parasitic bivalve with doubly uniparental inheritance (Bivalvia: Unionida).</title>
        <authorList>
            <person name="Smith C.H."/>
        </authorList>
    </citation>
    <scope>NUCLEOTIDE SEQUENCE</scope>
    <source>
        <strain evidence="1">CHS0354</strain>
        <tissue evidence="1">Mantle</tissue>
    </source>
</reference>
<organism evidence="1 2">
    <name type="scientific">Potamilus streckersoni</name>
    <dbReference type="NCBI Taxonomy" id="2493646"/>
    <lineage>
        <taxon>Eukaryota</taxon>
        <taxon>Metazoa</taxon>
        <taxon>Spiralia</taxon>
        <taxon>Lophotrochozoa</taxon>
        <taxon>Mollusca</taxon>
        <taxon>Bivalvia</taxon>
        <taxon>Autobranchia</taxon>
        <taxon>Heteroconchia</taxon>
        <taxon>Palaeoheterodonta</taxon>
        <taxon>Unionida</taxon>
        <taxon>Unionoidea</taxon>
        <taxon>Unionidae</taxon>
        <taxon>Ambleminae</taxon>
        <taxon>Lampsilini</taxon>
        <taxon>Potamilus</taxon>
    </lineage>
</organism>
<dbReference type="EMBL" id="JAEAOA010000218">
    <property type="protein sequence ID" value="KAK3593196.1"/>
    <property type="molecule type" value="Genomic_DNA"/>
</dbReference>
<dbReference type="AlphaFoldDB" id="A0AAE0SJK6"/>
<gene>
    <name evidence="1" type="ORF">CHS0354_002718</name>
</gene>
<protein>
    <submittedName>
        <fullName evidence="1">Uncharacterized protein</fullName>
    </submittedName>
</protein>
<evidence type="ECO:0000313" key="2">
    <source>
        <dbReference type="Proteomes" id="UP001195483"/>
    </source>
</evidence>
<name>A0AAE0SJK6_9BIVA</name>
<evidence type="ECO:0000313" key="1">
    <source>
        <dbReference type="EMBL" id="KAK3593196.1"/>
    </source>
</evidence>
<accession>A0AAE0SJK6</accession>
<reference evidence="1" key="3">
    <citation type="submission" date="2023-05" db="EMBL/GenBank/DDBJ databases">
        <authorList>
            <person name="Smith C.H."/>
        </authorList>
    </citation>
    <scope>NUCLEOTIDE SEQUENCE</scope>
    <source>
        <strain evidence="1">CHS0354</strain>
        <tissue evidence="1">Mantle</tissue>
    </source>
</reference>
<comment type="caution">
    <text evidence="1">The sequence shown here is derived from an EMBL/GenBank/DDBJ whole genome shotgun (WGS) entry which is preliminary data.</text>
</comment>
<keyword evidence="2" id="KW-1185">Reference proteome</keyword>
<reference evidence="1" key="1">
    <citation type="journal article" date="2021" name="Genome Biol. Evol.">
        <title>A High-Quality Reference Genome for a Parasitic Bivalve with Doubly Uniparental Inheritance (Bivalvia: Unionida).</title>
        <authorList>
            <person name="Smith C.H."/>
        </authorList>
    </citation>
    <scope>NUCLEOTIDE SEQUENCE</scope>
    <source>
        <strain evidence="1">CHS0354</strain>
    </source>
</reference>